<name>A0A7R8HBE1_LEPSM</name>
<feature type="region of interest" description="Disordered" evidence="1">
    <location>
        <begin position="1"/>
        <end position="26"/>
    </location>
</feature>
<gene>
    <name evidence="2" type="ORF">LSAA_11055</name>
</gene>
<dbReference type="EMBL" id="HG994585">
    <property type="protein sequence ID" value="CAF2984021.1"/>
    <property type="molecule type" value="Genomic_DNA"/>
</dbReference>
<evidence type="ECO:0000313" key="3">
    <source>
        <dbReference type="Proteomes" id="UP000675881"/>
    </source>
</evidence>
<dbReference type="OrthoDB" id="3247158at2759"/>
<sequence>MKRVAPVKPKRKSLGSTPMSAQGKKARLRYYDEETKDVPKGAPELHHMEEDDYHTREYVTRRRRIFRKVELAKQGWTGVAKVENNQVDLDDSGPYVEIDEEERTRPLVGDLPSFISLSKYESSEDEESKIVLC</sequence>
<dbReference type="AlphaFoldDB" id="A0A7R8HBE1"/>
<accession>A0A7R8HBE1</accession>
<proteinExistence type="predicted"/>
<keyword evidence="3" id="KW-1185">Reference proteome</keyword>
<reference evidence="2" key="1">
    <citation type="submission" date="2021-02" db="EMBL/GenBank/DDBJ databases">
        <authorList>
            <person name="Bekaert M."/>
        </authorList>
    </citation>
    <scope>NUCLEOTIDE SEQUENCE</scope>
    <source>
        <strain evidence="2">IoA-00</strain>
    </source>
</reference>
<organism evidence="2 3">
    <name type="scientific">Lepeophtheirus salmonis</name>
    <name type="common">Salmon louse</name>
    <name type="synonym">Caligus salmonis</name>
    <dbReference type="NCBI Taxonomy" id="72036"/>
    <lineage>
        <taxon>Eukaryota</taxon>
        <taxon>Metazoa</taxon>
        <taxon>Ecdysozoa</taxon>
        <taxon>Arthropoda</taxon>
        <taxon>Crustacea</taxon>
        <taxon>Multicrustacea</taxon>
        <taxon>Hexanauplia</taxon>
        <taxon>Copepoda</taxon>
        <taxon>Siphonostomatoida</taxon>
        <taxon>Caligidae</taxon>
        <taxon>Lepeophtheirus</taxon>
    </lineage>
</organism>
<protein>
    <submittedName>
        <fullName evidence="2">(salmon louse) hypothetical protein</fullName>
    </submittedName>
</protein>
<evidence type="ECO:0000313" key="2">
    <source>
        <dbReference type="EMBL" id="CAF2984021.1"/>
    </source>
</evidence>
<dbReference type="Proteomes" id="UP000675881">
    <property type="component" value="Chromosome 6"/>
</dbReference>
<evidence type="ECO:0000256" key="1">
    <source>
        <dbReference type="SAM" id="MobiDB-lite"/>
    </source>
</evidence>
<feature type="compositionally biased region" description="Basic residues" evidence="1">
    <location>
        <begin position="1"/>
        <end position="13"/>
    </location>
</feature>